<reference evidence="3 4" key="1">
    <citation type="submission" date="2019-09" db="EMBL/GenBank/DDBJ databases">
        <title>Bird 10,000 Genomes (B10K) Project - Family phase.</title>
        <authorList>
            <person name="Zhang G."/>
        </authorList>
    </citation>
    <scope>NUCLEOTIDE SEQUENCE [LARGE SCALE GENOMIC DNA]</scope>
    <source>
        <strain evidence="3">B10K-DU-003-42</strain>
        <tissue evidence="3">Mixed tissue sample</tissue>
    </source>
</reference>
<dbReference type="GO" id="GO:0005737">
    <property type="term" value="C:cytoplasm"/>
    <property type="evidence" value="ECO:0007669"/>
    <property type="project" value="TreeGrafter"/>
</dbReference>
<organism evidence="3 4">
    <name type="scientific">Syrrhaptes paradoxus</name>
    <name type="common">Pallas's sandgrouse</name>
    <dbReference type="NCBI Taxonomy" id="302527"/>
    <lineage>
        <taxon>Eukaryota</taxon>
        <taxon>Metazoa</taxon>
        <taxon>Chordata</taxon>
        <taxon>Craniata</taxon>
        <taxon>Vertebrata</taxon>
        <taxon>Euteleostomi</taxon>
        <taxon>Archelosauria</taxon>
        <taxon>Archosauria</taxon>
        <taxon>Dinosauria</taxon>
        <taxon>Saurischia</taxon>
        <taxon>Theropoda</taxon>
        <taxon>Coelurosauria</taxon>
        <taxon>Aves</taxon>
        <taxon>Neognathae</taxon>
        <taxon>Neoaves</taxon>
        <taxon>Columbimorphae</taxon>
        <taxon>Pterocliformes</taxon>
        <taxon>Pteroclidae</taxon>
        <taxon>Syrrhaptes</taxon>
    </lineage>
</organism>
<protein>
    <submittedName>
        <fullName evidence="3">DOCK1 protein</fullName>
    </submittedName>
</protein>
<dbReference type="InterPro" id="IPR032376">
    <property type="entry name" value="DOCK_N"/>
</dbReference>
<evidence type="ECO:0000313" key="3">
    <source>
        <dbReference type="EMBL" id="NXT26973.1"/>
    </source>
</evidence>
<dbReference type="GO" id="GO:0005886">
    <property type="term" value="C:plasma membrane"/>
    <property type="evidence" value="ECO:0007669"/>
    <property type="project" value="TreeGrafter"/>
</dbReference>
<dbReference type="Pfam" id="PF16172">
    <property type="entry name" value="DOCK_N"/>
    <property type="match status" value="1"/>
</dbReference>
<evidence type="ECO:0000259" key="2">
    <source>
        <dbReference type="Pfam" id="PF16172"/>
    </source>
</evidence>
<feature type="coiled-coil region" evidence="1">
    <location>
        <begin position="28"/>
        <end position="55"/>
    </location>
</feature>
<sequence length="126" mass="14436">RILDLDLVVRDEDGNILDPEQTSTISLFRAHEIASKQVEERLQEEKSQKQNIDINRQAKFAATPSFALFVNLKNVVCKIGEDAEVLMSLYDPLESNIFSENYLVRWSSCGLPKDIDRLHNLRAVFT</sequence>
<accession>A0A7L3B7E3</accession>
<evidence type="ECO:0000313" key="4">
    <source>
        <dbReference type="Proteomes" id="UP000536260"/>
    </source>
</evidence>
<dbReference type="Proteomes" id="UP000536260">
    <property type="component" value="Unassembled WGS sequence"/>
</dbReference>
<dbReference type="GO" id="GO:0007264">
    <property type="term" value="P:small GTPase-mediated signal transduction"/>
    <property type="evidence" value="ECO:0007669"/>
    <property type="project" value="InterPro"/>
</dbReference>
<dbReference type="AlphaFoldDB" id="A0A7L3B7E3"/>
<dbReference type="PANTHER" id="PTHR45653:SF1">
    <property type="entry name" value="DEDICATOR OF CYTOKINESIS PROTEIN 1"/>
    <property type="match status" value="1"/>
</dbReference>
<keyword evidence="4" id="KW-1185">Reference proteome</keyword>
<dbReference type="GO" id="GO:0031267">
    <property type="term" value="F:small GTPase binding"/>
    <property type="evidence" value="ECO:0007669"/>
    <property type="project" value="TreeGrafter"/>
</dbReference>
<gene>
    <name evidence="3" type="primary">Dock1_5</name>
    <name evidence="3" type="ORF">SYRPAR_R14232</name>
</gene>
<feature type="domain" description="Dedicator of cytokinesis N-terminal" evidence="2">
    <location>
        <begin position="1"/>
        <end position="126"/>
    </location>
</feature>
<name>A0A7L3B7E3_9AVES</name>
<dbReference type="GO" id="GO:0007520">
    <property type="term" value="P:myoblast fusion"/>
    <property type="evidence" value="ECO:0007669"/>
    <property type="project" value="TreeGrafter"/>
</dbReference>
<dbReference type="GO" id="GO:0005085">
    <property type="term" value="F:guanyl-nucleotide exchange factor activity"/>
    <property type="evidence" value="ECO:0007669"/>
    <property type="project" value="InterPro"/>
</dbReference>
<evidence type="ECO:0000256" key="1">
    <source>
        <dbReference type="SAM" id="Coils"/>
    </source>
</evidence>
<dbReference type="EMBL" id="VZTO01020901">
    <property type="protein sequence ID" value="NXT26973.1"/>
    <property type="molecule type" value="Genomic_DNA"/>
</dbReference>
<comment type="caution">
    <text evidence="3">The sequence shown here is derived from an EMBL/GenBank/DDBJ whole genome shotgun (WGS) entry which is preliminary data.</text>
</comment>
<dbReference type="GO" id="GO:0016477">
    <property type="term" value="P:cell migration"/>
    <property type="evidence" value="ECO:0007669"/>
    <property type="project" value="TreeGrafter"/>
</dbReference>
<feature type="non-terminal residue" evidence="3">
    <location>
        <position position="126"/>
    </location>
</feature>
<proteinExistence type="predicted"/>
<keyword evidence="1" id="KW-0175">Coiled coil</keyword>
<feature type="non-terminal residue" evidence="3">
    <location>
        <position position="1"/>
    </location>
</feature>
<dbReference type="PANTHER" id="PTHR45653">
    <property type="entry name" value="DEDICATOR OF CYTOKINESIS"/>
    <property type="match status" value="1"/>
</dbReference>
<dbReference type="InterPro" id="IPR026791">
    <property type="entry name" value="DOCK"/>
</dbReference>